<dbReference type="GO" id="GO:0003677">
    <property type="term" value="F:DNA binding"/>
    <property type="evidence" value="ECO:0007669"/>
    <property type="project" value="UniProtKB-KW"/>
</dbReference>
<keyword evidence="7" id="KW-1185">Reference proteome</keyword>
<dbReference type="EMBL" id="VDCH01000008">
    <property type="protein sequence ID" value="TNJ39175.1"/>
    <property type="molecule type" value="Genomic_DNA"/>
</dbReference>
<evidence type="ECO:0000313" key="7">
    <source>
        <dbReference type="Proteomes" id="UP000308271"/>
    </source>
</evidence>
<evidence type="ECO:0000256" key="4">
    <source>
        <dbReference type="ARBA" id="ARBA00023125"/>
    </source>
</evidence>
<comment type="function">
    <text evidence="1">Required for the transposition of the insertion element.</text>
</comment>
<dbReference type="GO" id="GO:0004803">
    <property type="term" value="F:transposase activity"/>
    <property type="evidence" value="ECO:0007669"/>
    <property type="project" value="InterPro"/>
</dbReference>
<dbReference type="AlphaFoldDB" id="A0A5C4S795"/>
<evidence type="ECO:0000256" key="1">
    <source>
        <dbReference type="ARBA" id="ARBA00002190"/>
    </source>
</evidence>
<keyword evidence="4" id="KW-0238">DNA-binding</keyword>
<accession>A0A5C4S795</accession>
<evidence type="ECO:0000256" key="3">
    <source>
        <dbReference type="ARBA" id="ARBA00022578"/>
    </source>
</evidence>
<evidence type="ECO:0000256" key="5">
    <source>
        <dbReference type="ARBA" id="ARBA00023172"/>
    </source>
</evidence>
<evidence type="ECO:0000313" key="6">
    <source>
        <dbReference type="EMBL" id="TNJ39175.1"/>
    </source>
</evidence>
<evidence type="ECO:0008006" key="8">
    <source>
        <dbReference type="Google" id="ProtNLM"/>
    </source>
</evidence>
<gene>
    <name evidence="6" type="ORF">FGF66_05355</name>
</gene>
<dbReference type="Pfam" id="PF00872">
    <property type="entry name" value="Transposase_mut"/>
    <property type="match status" value="1"/>
</dbReference>
<comment type="similarity">
    <text evidence="2">Belongs to the transposase mutator family.</text>
</comment>
<protein>
    <recommendedName>
        <fullName evidence="8">IS256 family transposase</fullName>
    </recommendedName>
</protein>
<dbReference type="GO" id="GO:0006313">
    <property type="term" value="P:DNA transposition"/>
    <property type="evidence" value="ECO:0007669"/>
    <property type="project" value="InterPro"/>
</dbReference>
<keyword evidence="3" id="KW-0815">Transposition</keyword>
<keyword evidence="5" id="KW-0233">DNA recombination</keyword>
<evidence type="ECO:0000256" key="2">
    <source>
        <dbReference type="ARBA" id="ARBA00010961"/>
    </source>
</evidence>
<dbReference type="OrthoDB" id="9779930at2"/>
<sequence length="53" mass="5930">MFDKDGFLTSSKSILIEQVLDAEMDEYLSYPKHASIVQKRGNGRNGHGSEIIC</sequence>
<dbReference type="RefSeq" id="WP_139456653.1">
    <property type="nucleotide sequence ID" value="NZ_VDCH01000008.1"/>
</dbReference>
<dbReference type="Proteomes" id="UP000308271">
    <property type="component" value="Unassembled WGS sequence"/>
</dbReference>
<organism evidence="6 7">
    <name type="scientific">Chlorobaculum thiosulfatiphilum</name>
    <name type="common">Chlorobium limicola f.sp. thiosulfatophilum</name>
    <dbReference type="NCBI Taxonomy" id="115852"/>
    <lineage>
        <taxon>Bacteria</taxon>
        <taxon>Pseudomonadati</taxon>
        <taxon>Chlorobiota</taxon>
        <taxon>Chlorobiia</taxon>
        <taxon>Chlorobiales</taxon>
        <taxon>Chlorobiaceae</taxon>
        <taxon>Chlorobaculum</taxon>
    </lineage>
</organism>
<dbReference type="InterPro" id="IPR001207">
    <property type="entry name" value="Transposase_mutator"/>
</dbReference>
<proteinExistence type="inferred from homology"/>
<name>A0A5C4S795_CHLTI</name>
<comment type="caution">
    <text evidence="6">The sequence shown here is derived from an EMBL/GenBank/DDBJ whole genome shotgun (WGS) entry which is preliminary data.</text>
</comment>
<reference evidence="6 7" key="1">
    <citation type="submission" date="2019-05" db="EMBL/GenBank/DDBJ databases">
        <title>Draft Whole-Genome sequence of the green sulfur bacterium Chlorobaculum thiosulfatiphilum DSM 249.</title>
        <authorList>
            <person name="Meyer T.E."/>
            <person name="Kyndt J.A."/>
        </authorList>
    </citation>
    <scope>NUCLEOTIDE SEQUENCE [LARGE SCALE GENOMIC DNA]</scope>
    <source>
        <strain evidence="6 7">DSM 249</strain>
    </source>
</reference>